<evidence type="ECO:0000256" key="3">
    <source>
        <dbReference type="ARBA" id="ARBA00022801"/>
    </source>
</evidence>
<evidence type="ECO:0000313" key="7">
    <source>
        <dbReference type="Proteomes" id="UP001165306"/>
    </source>
</evidence>
<dbReference type="GO" id="GO:0019677">
    <property type="term" value="P:NAD+ catabolic process"/>
    <property type="evidence" value="ECO:0007669"/>
    <property type="project" value="TreeGrafter"/>
</dbReference>
<dbReference type="EMBL" id="JAMSLR010000005">
    <property type="protein sequence ID" value="MCM8749357.1"/>
    <property type="molecule type" value="Genomic_DNA"/>
</dbReference>
<dbReference type="SUPFAM" id="SSF55811">
    <property type="entry name" value="Nudix"/>
    <property type="match status" value="1"/>
</dbReference>
<gene>
    <name evidence="6" type="ORF">NET02_09385</name>
</gene>
<dbReference type="GO" id="GO:0006742">
    <property type="term" value="P:NADP+ catabolic process"/>
    <property type="evidence" value="ECO:0007669"/>
    <property type="project" value="TreeGrafter"/>
</dbReference>
<proteinExistence type="predicted"/>
<keyword evidence="4" id="KW-0460">Magnesium</keyword>
<comment type="cofactor">
    <cofactor evidence="1">
        <name>Mg(2+)</name>
        <dbReference type="ChEBI" id="CHEBI:18420"/>
    </cofactor>
</comment>
<reference evidence="6" key="1">
    <citation type="submission" date="2022-06" db="EMBL/GenBank/DDBJ databases">
        <title>CFH 74404 Thermomicrobiaceae sp.</title>
        <authorList>
            <person name="Ming H."/>
            <person name="Li W.-J."/>
            <person name="Zhao Z."/>
        </authorList>
    </citation>
    <scope>NUCLEOTIDE SEQUENCE</scope>
    <source>
        <strain evidence="6">CFH 74404</strain>
    </source>
</reference>
<comment type="caution">
    <text evidence="6">The sequence shown here is derived from an EMBL/GenBank/DDBJ whole genome shotgun (WGS) entry which is preliminary data.</text>
</comment>
<protein>
    <submittedName>
        <fullName evidence="6">NUDIX domain-containing protein</fullName>
    </submittedName>
</protein>
<dbReference type="InterPro" id="IPR000086">
    <property type="entry name" value="NUDIX_hydrolase_dom"/>
</dbReference>
<dbReference type="AlphaFoldDB" id="A0AA42BA74"/>
<dbReference type="Pfam" id="PF00293">
    <property type="entry name" value="NUDIX"/>
    <property type="match status" value="1"/>
</dbReference>
<dbReference type="InterPro" id="IPR050241">
    <property type="entry name" value="NAD-cap_RNA_hydrolase_NudC"/>
</dbReference>
<dbReference type="PROSITE" id="PS51462">
    <property type="entry name" value="NUDIX"/>
    <property type="match status" value="1"/>
</dbReference>
<dbReference type="InterPro" id="IPR015797">
    <property type="entry name" value="NUDIX_hydrolase-like_dom_sf"/>
</dbReference>
<dbReference type="Gene3D" id="3.90.79.10">
    <property type="entry name" value="Nucleoside Triphosphate Pyrophosphohydrolase"/>
    <property type="match status" value="1"/>
</dbReference>
<dbReference type="PANTHER" id="PTHR42904:SF1">
    <property type="entry name" value="NUCLEOSIDE DIPHOSPHATE-LINKED MOIETY X MOTIF 17"/>
    <property type="match status" value="1"/>
</dbReference>
<keyword evidence="2" id="KW-0479">Metal-binding</keyword>
<sequence length="177" mass="19664">MSEAERPDSLAAYTLVLLLRGERCLLLRRAEHRARFPGQWTGLGGRVEPHELERLRAAALRELGEEAGIQAEQVRNLALRRVLLHARPGGPLTLLLYFTGELPGEDELVPFPASSPEGELCWVRAGELEQLDLVDNARLVLPLLLEDARRDPEGHEPVKLGALRYSPEGAIEAITWA</sequence>
<evidence type="ECO:0000313" key="6">
    <source>
        <dbReference type="EMBL" id="MCM8749357.1"/>
    </source>
</evidence>
<evidence type="ECO:0000256" key="1">
    <source>
        <dbReference type="ARBA" id="ARBA00001946"/>
    </source>
</evidence>
<feature type="domain" description="Nudix hydrolase" evidence="5">
    <location>
        <begin position="9"/>
        <end position="146"/>
    </location>
</feature>
<dbReference type="Proteomes" id="UP001165306">
    <property type="component" value="Unassembled WGS sequence"/>
</dbReference>
<evidence type="ECO:0000256" key="2">
    <source>
        <dbReference type="ARBA" id="ARBA00022723"/>
    </source>
</evidence>
<dbReference type="GO" id="GO:0005829">
    <property type="term" value="C:cytosol"/>
    <property type="evidence" value="ECO:0007669"/>
    <property type="project" value="TreeGrafter"/>
</dbReference>
<evidence type="ECO:0000259" key="5">
    <source>
        <dbReference type="PROSITE" id="PS51462"/>
    </source>
</evidence>
<evidence type="ECO:0000256" key="4">
    <source>
        <dbReference type="ARBA" id="ARBA00022842"/>
    </source>
</evidence>
<accession>A0AA42BA74</accession>
<name>A0AA42BA74_9BACT</name>
<keyword evidence="7" id="KW-1185">Reference proteome</keyword>
<keyword evidence="3" id="KW-0378">Hydrolase</keyword>
<organism evidence="6 7">
    <name type="scientific">Thermalbibacter longus</name>
    <dbReference type="NCBI Taxonomy" id="2951981"/>
    <lineage>
        <taxon>Bacteria</taxon>
        <taxon>Pseudomonadati</taxon>
        <taxon>Thermomicrobiota</taxon>
        <taxon>Thermomicrobia</taxon>
        <taxon>Thermomicrobiales</taxon>
        <taxon>Thermomicrobiaceae</taxon>
        <taxon>Thermalbibacter</taxon>
    </lineage>
</organism>
<dbReference type="GO" id="GO:0035529">
    <property type="term" value="F:NADH pyrophosphatase activity"/>
    <property type="evidence" value="ECO:0007669"/>
    <property type="project" value="TreeGrafter"/>
</dbReference>
<dbReference type="GO" id="GO:0046872">
    <property type="term" value="F:metal ion binding"/>
    <property type="evidence" value="ECO:0007669"/>
    <property type="project" value="UniProtKB-KW"/>
</dbReference>
<dbReference type="RefSeq" id="WP_284057137.1">
    <property type="nucleotide sequence ID" value="NZ_JAMSLR010000005.1"/>
</dbReference>
<dbReference type="PANTHER" id="PTHR42904">
    <property type="entry name" value="NUDIX HYDROLASE, NUDC SUBFAMILY"/>
    <property type="match status" value="1"/>
</dbReference>